<dbReference type="Pfam" id="PF03259">
    <property type="entry name" value="Robl_LC7"/>
    <property type="match status" value="1"/>
</dbReference>
<keyword evidence="5 10" id="KW-0493">Microtubule</keyword>
<evidence type="ECO:0000313" key="12">
    <source>
        <dbReference type="EMBL" id="RIB06039.1"/>
    </source>
</evidence>
<dbReference type="GO" id="GO:0007018">
    <property type="term" value="P:microtubule-based movement"/>
    <property type="evidence" value="ECO:0007669"/>
    <property type="project" value="UniProtKB-UniRule"/>
</dbReference>
<dbReference type="Proteomes" id="UP000266673">
    <property type="component" value="Unassembled WGS sequence"/>
</dbReference>
<keyword evidence="4 10" id="KW-0963">Cytoplasm</keyword>
<keyword evidence="7 10" id="KW-0505">Motor protein</keyword>
<dbReference type="AlphaFoldDB" id="A0A397UBA1"/>
<protein>
    <recommendedName>
        <fullName evidence="10">Dynein light chain roadblock</fullName>
    </recommendedName>
</protein>
<reference evidence="12 13" key="1">
    <citation type="submission" date="2018-06" db="EMBL/GenBank/DDBJ databases">
        <title>Comparative genomics reveals the genomic features of Rhizophagus irregularis, R. cerebriforme, R. diaphanum and Gigaspora rosea, and their symbiotic lifestyle signature.</title>
        <authorList>
            <person name="Morin E."/>
            <person name="San Clemente H."/>
            <person name="Chen E.C.H."/>
            <person name="De La Providencia I."/>
            <person name="Hainaut M."/>
            <person name="Kuo A."/>
            <person name="Kohler A."/>
            <person name="Murat C."/>
            <person name="Tang N."/>
            <person name="Roy S."/>
            <person name="Loubradou J."/>
            <person name="Henrissat B."/>
            <person name="Grigoriev I.V."/>
            <person name="Corradi N."/>
            <person name="Roux C."/>
            <person name="Martin F.M."/>
        </authorList>
    </citation>
    <scope>NUCLEOTIDE SEQUENCE [LARGE SCALE GENOMIC DNA]</scope>
    <source>
        <strain evidence="12 13">DAOM 194757</strain>
    </source>
</reference>
<comment type="caution">
    <text evidence="12">The sequence shown here is derived from an EMBL/GenBank/DDBJ whole genome shotgun (WGS) entry which is preliminary data.</text>
</comment>
<dbReference type="SMART" id="SM00960">
    <property type="entry name" value="Robl_LC7"/>
    <property type="match status" value="1"/>
</dbReference>
<accession>A0A397UBA1</accession>
<evidence type="ECO:0000313" key="13">
    <source>
        <dbReference type="Proteomes" id="UP000266673"/>
    </source>
</evidence>
<evidence type="ECO:0000256" key="10">
    <source>
        <dbReference type="PIRNR" id="PIRNR009998"/>
    </source>
</evidence>
<comment type="similarity">
    <text evidence="2 10">Belongs to the GAMAD family.</text>
</comment>
<evidence type="ECO:0000256" key="1">
    <source>
        <dbReference type="ARBA" id="ARBA00004245"/>
    </source>
</evidence>
<evidence type="ECO:0000256" key="6">
    <source>
        <dbReference type="ARBA" id="ARBA00023017"/>
    </source>
</evidence>
<evidence type="ECO:0000256" key="4">
    <source>
        <dbReference type="ARBA" id="ARBA00022490"/>
    </source>
</evidence>
<evidence type="ECO:0000256" key="5">
    <source>
        <dbReference type="ARBA" id="ARBA00022701"/>
    </source>
</evidence>
<organism evidence="12 13">
    <name type="scientific">Gigaspora rosea</name>
    <dbReference type="NCBI Taxonomy" id="44941"/>
    <lineage>
        <taxon>Eukaryota</taxon>
        <taxon>Fungi</taxon>
        <taxon>Fungi incertae sedis</taxon>
        <taxon>Mucoromycota</taxon>
        <taxon>Glomeromycotina</taxon>
        <taxon>Glomeromycetes</taxon>
        <taxon>Diversisporales</taxon>
        <taxon>Gigasporaceae</taxon>
        <taxon>Gigaspora</taxon>
    </lineage>
</organism>
<dbReference type="EMBL" id="QKWP01001878">
    <property type="protein sequence ID" value="RIB06039.1"/>
    <property type="molecule type" value="Genomic_DNA"/>
</dbReference>
<dbReference type="InterPro" id="IPR004942">
    <property type="entry name" value="Roadblock/LAMTOR2_dom"/>
</dbReference>
<dbReference type="PANTHER" id="PTHR10779">
    <property type="entry name" value="DYNEIN LIGHT CHAIN ROADBLOCK"/>
    <property type="match status" value="1"/>
</dbReference>
<dbReference type="FunFam" id="3.30.450.30:FF:000011">
    <property type="entry name" value="Dynein light chain roadblock"/>
    <property type="match status" value="1"/>
</dbReference>
<keyword evidence="13" id="KW-1185">Reference proteome</keyword>
<evidence type="ECO:0000256" key="3">
    <source>
        <dbReference type="ARBA" id="ARBA00022448"/>
    </source>
</evidence>
<keyword evidence="3 10" id="KW-0813">Transport</keyword>
<dbReference type="GO" id="GO:0005868">
    <property type="term" value="C:cytoplasmic dynein complex"/>
    <property type="evidence" value="ECO:0007669"/>
    <property type="project" value="UniProtKB-UniRule"/>
</dbReference>
<dbReference type="GO" id="GO:0005737">
    <property type="term" value="C:cytoplasm"/>
    <property type="evidence" value="ECO:0007669"/>
    <property type="project" value="UniProtKB-UniRule"/>
</dbReference>
<comment type="function">
    <text evidence="9">Acts as one of several non-catalytic accessory components of the cytoplasmic dynein 1 complex that are thought to be involved in linking dynein to cargos and to adapter proteins that regulate dynein function. Cytoplasmic dynein 1 acts as a motor for the intracellular retrograde motility of vesicles and organelles along microtubules.</text>
</comment>
<evidence type="ECO:0000259" key="11">
    <source>
        <dbReference type="SMART" id="SM00960"/>
    </source>
</evidence>
<evidence type="ECO:0000256" key="9">
    <source>
        <dbReference type="ARBA" id="ARBA00025362"/>
    </source>
</evidence>
<gene>
    <name evidence="12" type="ORF">C2G38_2007486</name>
</gene>
<dbReference type="SUPFAM" id="SSF103196">
    <property type="entry name" value="Roadblock/LC7 domain"/>
    <property type="match status" value="1"/>
</dbReference>
<keyword evidence="8 10" id="KW-0206">Cytoskeleton</keyword>
<keyword evidence="6 10" id="KW-0243">Dynein</keyword>
<feature type="domain" description="Roadblock/LAMTOR2" evidence="11">
    <location>
        <begin position="6"/>
        <end position="98"/>
    </location>
</feature>
<dbReference type="InterPro" id="IPR016561">
    <property type="entry name" value="DYNLRB1/2"/>
</dbReference>
<name>A0A397UBA1_9GLOM</name>
<evidence type="ECO:0000256" key="8">
    <source>
        <dbReference type="ARBA" id="ARBA00023212"/>
    </source>
</evidence>
<dbReference type="OrthoDB" id="9985637at2759"/>
<evidence type="ECO:0000256" key="7">
    <source>
        <dbReference type="ARBA" id="ARBA00023175"/>
    </source>
</evidence>
<dbReference type="PIRSF" id="PIRSF009998">
    <property type="entry name" value="DLC7"/>
    <property type="match status" value="1"/>
</dbReference>
<comment type="subcellular location">
    <subcellularLocation>
        <location evidence="1 10">Cytoplasm</location>
        <location evidence="1 10">Cytoskeleton</location>
    </subcellularLocation>
</comment>
<proteinExistence type="inferred from homology"/>
<dbReference type="GO" id="GO:0005874">
    <property type="term" value="C:microtubule"/>
    <property type="evidence" value="ECO:0007669"/>
    <property type="project" value="UniProtKB-UniRule"/>
</dbReference>
<evidence type="ECO:0000256" key="2">
    <source>
        <dbReference type="ARBA" id="ARBA00007191"/>
    </source>
</evidence>
<dbReference type="Gene3D" id="3.30.450.30">
    <property type="entry name" value="Dynein light chain 2a, cytoplasmic"/>
    <property type="match status" value="1"/>
</dbReference>
<sequence>MSNTEVEDTIKRLSANKYVQAVLIVNKEGQTIKSTLDESLSKKYSDLITKLVEQTIHVIREMDDEENKTNDLSFLRVRTKKHEILVAPDTDYLLIVIQDPEKS</sequence>
<dbReference type="GO" id="GO:0045505">
    <property type="term" value="F:dynein intermediate chain binding"/>
    <property type="evidence" value="ECO:0007669"/>
    <property type="project" value="UniProtKB-UniRule"/>
</dbReference>
<dbReference type="STRING" id="44941.A0A397UBA1"/>